<proteinExistence type="predicted"/>
<dbReference type="EMBL" id="JBHSMG010000002">
    <property type="protein sequence ID" value="MFC5502493.1"/>
    <property type="molecule type" value="Genomic_DNA"/>
</dbReference>
<dbReference type="InterPro" id="IPR029058">
    <property type="entry name" value="AB_hydrolase_fold"/>
</dbReference>
<dbReference type="PRINTS" id="PR00111">
    <property type="entry name" value="ABHYDROLASE"/>
</dbReference>
<accession>A0ABW0NT70</accession>
<dbReference type="InterPro" id="IPR000639">
    <property type="entry name" value="Epox_hydrolase-like"/>
</dbReference>
<evidence type="ECO:0000313" key="3">
    <source>
        <dbReference type="Proteomes" id="UP001596039"/>
    </source>
</evidence>
<dbReference type="RefSeq" id="WP_386740185.1">
    <property type="nucleotide sequence ID" value="NZ_JBHSMG010000002.1"/>
</dbReference>
<gene>
    <name evidence="2" type="ORF">ACFPJ4_09610</name>
</gene>
<dbReference type="PRINTS" id="PR00412">
    <property type="entry name" value="EPOXHYDRLASE"/>
</dbReference>
<dbReference type="PANTHER" id="PTHR43798:SF33">
    <property type="entry name" value="HYDROLASE, PUTATIVE (AFU_ORTHOLOGUE AFUA_2G14860)-RELATED"/>
    <property type="match status" value="1"/>
</dbReference>
<protein>
    <submittedName>
        <fullName evidence="2">Alpha/beta fold hydrolase</fullName>
    </submittedName>
</protein>
<evidence type="ECO:0000259" key="1">
    <source>
        <dbReference type="Pfam" id="PF00561"/>
    </source>
</evidence>
<sequence length="292" mass="33045">MSDSRHPYTSVWSDLAQVEFSQGFIEAGGYRTRYLHAGDTSKPKLLMLHGITGHAEAYVRNLRAHGEHFDVWAIDFIGHGYSSKPDHPLEIAHYIDQVSAILDQLGAETTYLAGESLGGWVGARFAQLHPDRVERIALNTMGGTMANPAVMERLYTLSMDAARDPSWERVKARLEWLMADPSMVSDDLVRTRQAIFQQPDWLMACEMNMALQDPETRRRNMLTDDDLRSIDTPALVIWTTKDPSGPVDEGRRIAELLPRGRLAVIENAGHWPQYEQTETFNRIHLDFLLGTD</sequence>
<dbReference type="InterPro" id="IPR050266">
    <property type="entry name" value="AB_hydrolase_sf"/>
</dbReference>
<dbReference type="GO" id="GO:0016787">
    <property type="term" value="F:hydrolase activity"/>
    <property type="evidence" value="ECO:0007669"/>
    <property type="project" value="UniProtKB-KW"/>
</dbReference>
<dbReference type="Pfam" id="PF00561">
    <property type="entry name" value="Abhydrolase_1"/>
    <property type="match status" value="1"/>
</dbReference>
<keyword evidence="2" id="KW-0378">Hydrolase</keyword>
<organism evidence="2 3">
    <name type="scientific">Lysinimonas soli</name>
    <dbReference type="NCBI Taxonomy" id="1074233"/>
    <lineage>
        <taxon>Bacteria</taxon>
        <taxon>Bacillati</taxon>
        <taxon>Actinomycetota</taxon>
        <taxon>Actinomycetes</taxon>
        <taxon>Micrococcales</taxon>
        <taxon>Microbacteriaceae</taxon>
        <taxon>Lysinimonas</taxon>
    </lineage>
</organism>
<dbReference type="SUPFAM" id="SSF53474">
    <property type="entry name" value="alpha/beta-Hydrolases"/>
    <property type="match status" value="1"/>
</dbReference>
<reference evidence="3" key="1">
    <citation type="journal article" date="2019" name="Int. J. Syst. Evol. Microbiol.">
        <title>The Global Catalogue of Microorganisms (GCM) 10K type strain sequencing project: providing services to taxonomists for standard genome sequencing and annotation.</title>
        <authorList>
            <consortium name="The Broad Institute Genomics Platform"/>
            <consortium name="The Broad Institute Genome Sequencing Center for Infectious Disease"/>
            <person name="Wu L."/>
            <person name="Ma J."/>
        </authorList>
    </citation>
    <scope>NUCLEOTIDE SEQUENCE [LARGE SCALE GENOMIC DNA]</scope>
    <source>
        <strain evidence="3">CGMCC 4.6997</strain>
    </source>
</reference>
<dbReference type="Gene3D" id="3.40.50.1820">
    <property type="entry name" value="alpha/beta hydrolase"/>
    <property type="match status" value="1"/>
</dbReference>
<dbReference type="PANTHER" id="PTHR43798">
    <property type="entry name" value="MONOACYLGLYCEROL LIPASE"/>
    <property type="match status" value="1"/>
</dbReference>
<evidence type="ECO:0000313" key="2">
    <source>
        <dbReference type="EMBL" id="MFC5502493.1"/>
    </source>
</evidence>
<dbReference type="InterPro" id="IPR000073">
    <property type="entry name" value="AB_hydrolase_1"/>
</dbReference>
<dbReference type="Proteomes" id="UP001596039">
    <property type="component" value="Unassembled WGS sequence"/>
</dbReference>
<name>A0ABW0NT70_9MICO</name>
<keyword evidence="3" id="KW-1185">Reference proteome</keyword>
<feature type="domain" description="AB hydrolase-1" evidence="1">
    <location>
        <begin position="45"/>
        <end position="275"/>
    </location>
</feature>
<comment type="caution">
    <text evidence="2">The sequence shown here is derived from an EMBL/GenBank/DDBJ whole genome shotgun (WGS) entry which is preliminary data.</text>
</comment>